<gene>
    <name evidence="2" type="ORF">LCGC14_2337730</name>
</gene>
<dbReference type="AlphaFoldDB" id="A0A0F9CDR9"/>
<protein>
    <recommendedName>
        <fullName evidence="1">PD-(D/E)XK endonuclease-like domain-containing protein</fullName>
    </recommendedName>
</protein>
<reference evidence="2" key="1">
    <citation type="journal article" date="2015" name="Nature">
        <title>Complex archaea that bridge the gap between prokaryotes and eukaryotes.</title>
        <authorList>
            <person name="Spang A."/>
            <person name="Saw J.H."/>
            <person name="Jorgensen S.L."/>
            <person name="Zaremba-Niedzwiedzka K."/>
            <person name="Martijn J."/>
            <person name="Lind A.E."/>
            <person name="van Eijk R."/>
            <person name="Schleper C."/>
            <person name="Guy L."/>
            <person name="Ettema T.J."/>
        </authorList>
    </citation>
    <scope>NUCLEOTIDE SEQUENCE</scope>
</reference>
<organism evidence="2">
    <name type="scientific">marine sediment metagenome</name>
    <dbReference type="NCBI Taxonomy" id="412755"/>
    <lineage>
        <taxon>unclassified sequences</taxon>
        <taxon>metagenomes</taxon>
        <taxon>ecological metagenomes</taxon>
    </lineage>
</organism>
<dbReference type="InterPro" id="IPR038726">
    <property type="entry name" value="PDDEXK_AddAB-type"/>
</dbReference>
<comment type="caution">
    <text evidence="2">The sequence shown here is derived from an EMBL/GenBank/DDBJ whole genome shotgun (WGS) entry which is preliminary data.</text>
</comment>
<sequence>MTEPGVNGNGGATAPPNPSFSVVNPRLQLAWDATSLYALMFCARYYQLSIVEGWQAPGGVDLEYGKLFGDAVAAGDRVRALGGGVAEAQRVSFRWALEHSGERREICCGGSHTCGQEGCEGAAYEWRPWGGSYHQLWRCTHAPKPGLKRCEFALAKKWHEPPEPGDTCGAILPEGKGGGVPCGSLIETKWVWVPESTAKNRETLLRAVVWYWEEQVGSAVVPVVLPGTAEPGVEVHFVLPLSLKAYTGESYLICGYLDNVVDWDTDLFIKERKTTGKALGKDYFAQFSPNVQIDHYDLAASIMFSNLPLKGIMLEAHQALVGAPRFARQFLHRSPEQRAEYWGELVEHWLPKAEKYAERAYYPMSRSQCRMCDFNSICSKAPASRERWLKADFERRVWNPLAPRAVEE</sequence>
<feature type="domain" description="PD-(D/E)XK endonuclease-like" evidence="1">
    <location>
        <begin position="202"/>
        <end position="378"/>
    </location>
</feature>
<name>A0A0F9CDR9_9ZZZZ</name>
<evidence type="ECO:0000313" key="2">
    <source>
        <dbReference type="EMBL" id="KKL47219.1"/>
    </source>
</evidence>
<dbReference type="EMBL" id="LAZR01033744">
    <property type="protein sequence ID" value="KKL47219.1"/>
    <property type="molecule type" value="Genomic_DNA"/>
</dbReference>
<dbReference type="Pfam" id="PF12705">
    <property type="entry name" value="PDDEXK_1"/>
    <property type="match status" value="1"/>
</dbReference>
<accession>A0A0F9CDR9</accession>
<evidence type="ECO:0000259" key="1">
    <source>
        <dbReference type="Pfam" id="PF12705"/>
    </source>
</evidence>
<proteinExistence type="predicted"/>